<dbReference type="InParanoid" id="W4JR23"/>
<dbReference type="EMBL" id="KI925465">
    <property type="protein sequence ID" value="ETW75993.1"/>
    <property type="molecule type" value="Genomic_DNA"/>
</dbReference>
<accession>W4JR23</accession>
<reference evidence="1 2" key="1">
    <citation type="journal article" date="2012" name="New Phytol.">
        <title>Insight into trade-off between wood decay and parasitism from the genome of a fungal forest pathogen.</title>
        <authorList>
            <person name="Olson A."/>
            <person name="Aerts A."/>
            <person name="Asiegbu F."/>
            <person name="Belbahri L."/>
            <person name="Bouzid O."/>
            <person name="Broberg A."/>
            <person name="Canback B."/>
            <person name="Coutinho P.M."/>
            <person name="Cullen D."/>
            <person name="Dalman K."/>
            <person name="Deflorio G."/>
            <person name="van Diepen L.T."/>
            <person name="Dunand C."/>
            <person name="Duplessis S."/>
            <person name="Durling M."/>
            <person name="Gonthier P."/>
            <person name="Grimwood J."/>
            <person name="Fossdal C.G."/>
            <person name="Hansson D."/>
            <person name="Henrissat B."/>
            <person name="Hietala A."/>
            <person name="Himmelstrand K."/>
            <person name="Hoffmeister D."/>
            <person name="Hogberg N."/>
            <person name="James T.Y."/>
            <person name="Karlsson M."/>
            <person name="Kohler A."/>
            <person name="Kues U."/>
            <person name="Lee Y.H."/>
            <person name="Lin Y.C."/>
            <person name="Lind M."/>
            <person name="Lindquist E."/>
            <person name="Lombard V."/>
            <person name="Lucas S."/>
            <person name="Lunden K."/>
            <person name="Morin E."/>
            <person name="Murat C."/>
            <person name="Park J."/>
            <person name="Raffaello T."/>
            <person name="Rouze P."/>
            <person name="Salamov A."/>
            <person name="Schmutz J."/>
            <person name="Solheim H."/>
            <person name="Stahlberg J."/>
            <person name="Velez H."/>
            <person name="de Vries R.P."/>
            <person name="Wiebenga A."/>
            <person name="Woodward S."/>
            <person name="Yakovlev I."/>
            <person name="Garbelotto M."/>
            <person name="Martin F."/>
            <person name="Grigoriev I.V."/>
            <person name="Stenlid J."/>
        </authorList>
    </citation>
    <scope>NUCLEOTIDE SEQUENCE [LARGE SCALE GENOMIC DNA]</scope>
    <source>
        <strain evidence="1 2">TC 32-1</strain>
    </source>
</reference>
<dbReference type="GeneID" id="20678276"/>
<protein>
    <submittedName>
        <fullName evidence="1">Uncharacterized protein</fullName>
    </submittedName>
</protein>
<proteinExistence type="predicted"/>
<feature type="non-terminal residue" evidence="1">
    <location>
        <position position="1"/>
    </location>
</feature>
<organism evidence="1 2">
    <name type="scientific">Heterobasidion irregulare (strain TC 32-1)</name>
    <dbReference type="NCBI Taxonomy" id="747525"/>
    <lineage>
        <taxon>Eukaryota</taxon>
        <taxon>Fungi</taxon>
        <taxon>Dikarya</taxon>
        <taxon>Basidiomycota</taxon>
        <taxon>Agaricomycotina</taxon>
        <taxon>Agaricomycetes</taxon>
        <taxon>Russulales</taxon>
        <taxon>Bondarzewiaceae</taxon>
        <taxon>Heterobasidion</taxon>
        <taxon>Heterobasidion annosum species complex</taxon>
    </lineage>
</organism>
<keyword evidence="2" id="KW-1185">Reference proteome</keyword>
<name>W4JR23_HETIT</name>
<dbReference type="STRING" id="747525.W4JR23"/>
<dbReference type="RefSeq" id="XP_009551861.1">
    <property type="nucleotide sequence ID" value="XM_009553566.1"/>
</dbReference>
<dbReference type="OrthoDB" id="2669721at2759"/>
<dbReference type="Proteomes" id="UP000030671">
    <property type="component" value="Unassembled WGS sequence"/>
</dbReference>
<dbReference type="KEGG" id="hir:HETIRDRAFT_53847"/>
<evidence type="ECO:0000313" key="1">
    <source>
        <dbReference type="EMBL" id="ETW75993.1"/>
    </source>
</evidence>
<gene>
    <name evidence="1" type="ORF">HETIRDRAFT_53847</name>
</gene>
<sequence length="142" mass="15748">ARLHLPNGQVTRSLWKESCKALHKLRIARNVKVLFRGMTQFAEVRFYFSSRMQEKDIPLALISLFSPPDPGLMEASSNTVLSCMHQGDDGLAVVEVNCIIAGVAMVPYTNGPNSIGTWFFVAEKMGLDVTCMDGRQESIVNE</sequence>
<dbReference type="AlphaFoldDB" id="W4JR23"/>
<evidence type="ECO:0000313" key="2">
    <source>
        <dbReference type="Proteomes" id="UP000030671"/>
    </source>
</evidence>
<dbReference type="HOGENOM" id="CLU_047287_3_0_1"/>